<dbReference type="EMBL" id="BARW01001105">
    <property type="protein sequence ID" value="GAI72181.1"/>
    <property type="molecule type" value="Genomic_DNA"/>
</dbReference>
<feature type="compositionally biased region" description="Basic and acidic residues" evidence="1">
    <location>
        <begin position="189"/>
        <end position="201"/>
    </location>
</feature>
<dbReference type="AlphaFoldDB" id="X1RZ34"/>
<evidence type="ECO:0000313" key="2">
    <source>
        <dbReference type="EMBL" id="GAI72181.1"/>
    </source>
</evidence>
<reference evidence="2" key="1">
    <citation type="journal article" date="2014" name="Front. Microbiol.">
        <title>High frequency of phylogenetically diverse reductive dehalogenase-homologous genes in deep subseafloor sedimentary metagenomes.</title>
        <authorList>
            <person name="Kawai M."/>
            <person name="Futagami T."/>
            <person name="Toyoda A."/>
            <person name="Takaki Y."/>
            <person name="Nishi S."/>
            <person name="Hori S."/>
            <person name="Arai W."/>
            <person name="Tsubouchi T."/>
            <person name="Morono Y."/>
            <person name="Uchiyama I."/>
            <person name="Ito T."/>
            <person name="Fujiyama A."/>
            <person name="Inagaki F."/>
            <person name="Takami H."/>
        </authorList>
    </citation>
    <scope>NUCLEOTIDE SEQUENCE</scope>
    <source>
        <strain evidence="2">Expedition CK06-06</strain>
    </source>
</reference>
<organism evidence="2">
    <name type="scientific">marine sediment metagenome</name>
    <dbReference type="NCBI Taxonomy" id="412755"/>
    <lineage>
        <taxon>unclassified sequences</taxon>
        <taxon>metagenomes</taxon>
        <taxon>ecological metagenomes</taxon>
    </lineage>
</organism>
<accession>X1RZ34</accession>
<proteinExistence type="predicted"/>
<evidence type="ECO:0000256" key="1">
    <source>
        <dbReference type="SAM" id="MobiDB-lite"/>
    </source>
</evidence>
<feature type="region of interest" description="Disordered" evidence="1">
    <location>
        <begin position="182"/>
        <end position="201"/>
    </location>
</feature>
<protein>
    <submittedName>
        <fullName evidence="2">Uncharacterized protein</fullName>
    </submittedName>
</protein>
<gene>
    <name evidence="2" type="ORF">S12H4_03789</name>
</gene>
<comment type="caution">
    <text evidence="2">The sequence shown here is derived from an EMBL/GenBank/DDBJ whole genome shotgun (WGS) entry which is preliminary data.</text>
</comment>
<name>X1RZ34_9ZZZZ</name>
<sequence>MIITKIILLSKNRIMIEGEKETQVKNAKIPDGFDFNNLIATVLVREPFLLYFVCRRGSWVHQNSRGKKHPPLDPRGIINDREIDSNFLAKYQVNNRKKDSHLISVKSRIKWVKSMHTMPAKYCKLTKLGKKLYSYLKSKGMVQYIENNYSIGNNKDFAYKIVAKFNLKLPEDGEIEKINKNQRKRIKSHRQERNGDSLLRENDPEEEINNFSLAISNVKFQDFSMMNKFSRSLYDEVIETYNFSDNQVLALLSEEYQTILDIIKNHRIINREIVVAIRA</sequence>
<feature type="non-terminal residue" evidence="2">
    <location>
        <position position="279"/>
    </location>
</feature>